<feature type="domain" description="Cyclic nucleotide-binding" evidence="1">
    <location>
        <begin position="100"/>
        <end position="211"/>
    </location>
</feature>
<dbReference type="AlphaFoldDB" id="A0AAU2JWP9"/>
<evidence type="ECO:0000259" key="1">
    <source>
        <dbReference type="PROSITE" id="PS50042"/>
    </source>
</evidence>
<name>A0AAU2JWP9_9ACTN</name>
<accession>A0AAU2JWP9</accession>
<dbReference type="InterPro" id="IPR014710">
    <property type="entry name" value="RmlC-like_jellyroll"/>
</dbReference>
<dbReference type="InterPro" id="IPR049817">
    <property type="entry name" value="Encap_f2b"/>
</dbReference>
<protein>
    <submittedName>
        <fullName evidence="2">Family 2B encapsulin nanocompartment shell protein</fullName>
    </submittedName>
</protein>
<dbReference type="SUPFAM" id="SSF51206">
    <property type="entry name" value="cAMP-binding domain-like"/>
    <property type="match status" value="1"/>
</dbReference>
<dbReference type="EMBL" id="CP108264">
    <property type="protein sequence ID" value="WTU77203.1"/>
    <property type="molecule type" value="Genomic_DNA"/>
</dbReference>
<dbReference type="InterPro" id="IPR045641">
    <property type="entry name" value="SrpI-like"/>
</dbReference>
<dbReference type="InterPro" id="IPR018490">
    <property type="entry name" value="cNMP-bd_dom_sf"/>
</dbReference>
<dbReference type="InterPro" id="IPR000595">
    <property type="entry name" value="cNMP-bd_dom"/>
</dbReference>
<dbReference type="CDD" id="cd00038">
    <property type="entry name" value="CAP_ED"/>
    <property type="match status" value="1"/>
</dbReference>
<reference evidence="2" key="1">
    <citation type="submission" date="2022-10" db="EMBL/GenBank/DDBJ databases">
        <title>The complete genomes of actinobacterial strains from the NBC collection.</title>
        <authorList>
            <person name="Joergensen T.S."/>
            <person name="Alvarez Arevalo M."/>
            <person name="Sterndorff E.B."/>
            <person name="Faurdal D."/>
            <person name="Vuksanovic O."/>
            <person name="Mourched A.-S."/>
            <person name="Charusanti P."/>
            <person name="Shaw S."/>
            <person name="Blin K."/>
            <person name="Weber T."/>
        </authorList>
    </citation>
    <scope>NUCLEOTIDE SEQUENCE</scope>
    <source>
        <strain evidence="2">NBC_00049</strain>
    </source>
</reference>
<gene>
    <name evidence="2" type="ORF">OG327_29850</name>
</gene>
<dbReference type="NCBIfam" id="NF041163">
    <property type="entry name" value="encap_f2b"/>
    <property type="match status" value="1"/>
</dbReference>
<evidence type="ECO:0000313" key="2">
    <source>
        <dbReference type="EMBL" id="WTU77203.1"/>
    </source>
</evidence>
<sequence length="474" mass="51902">MTVEAQQPPDRQPPTADRQLSLSTAAARNLATTTKSVPQMQGISSRWLLRMLPWVHLGAGTYRVNRRLTHAVGRGRVSFVQNGADDVRILAPTLTELPTLKGFTDTAVLEDLARRFVTRDLRAGDVLVAPGAPVEEVFVIAHGRFEKRAEGKYGGSELLGVAADGDQLGDEALGQTDPRWGHAVKAATAGTVMVLRWSAFQEVLGRSAGLRTHLDQYVENGRRPVNRRGEADILLSSGHAGEALLPATFVDYELRPREYELSLAQTVLRIHTRVADLYNDPMNQFEQQLRLTVEAMREREESELLNNRDFGLLHNADYGQRISTWSGPPTPDDMDDLLSMRRGTGFFLAHPKAIAAFLRECNKRGLSLDTAAVHGKPVPSWRGVPLLPCGKIPVVGGHTSSILALRTGEENEGVVGLRPALIPEQIEPGLNVRCMGIDRKSVMSYLVSSYYSTAILVPDAIGILENADVSATRS</sequence>
<dbReference type="Pfam" id="PF19307">
    <property type="entry name" value="SrpI-like"/>
    <property type="match status" value="1"/>
</dbReference>
<dbReference type="PROSITE" id="PS50042">
    <property type="entry name" value="CNMP_BINDING_3"/>
    <property type="match status" value="1"/>
</dbReference>
<dbReference type="Gene3D" id="2.60.120.10">
    <property type="entry name" value="Jelly Rolls"/>
    <property type="match status" value="1"/>
</dbReference>
<organism evidence="2">
    <name type="scientific">Streptomyces sp. NBC_00049</name>
    <dbReference type="NCBI Taxonomy" id="2903617"/>
    <lineage>
        <taxon>Bacteria</taxon>
        <taxon>Bacillati</taxon>
        <taxon>Actinomycetota</taxon>
        <taxon>Actinomycetes</taxon>
        <taxon>Kitasatosporales</taxon>
        <taxon>Streptomycetaceae</taxon>
        <taxon>Streptomyces</taxon>
    </lineage>
</organism>
<proteinExistence type="predicted"/>
<dbReference type="Pfam" id="PF00027">
    <property type="entry name" value="cNMP_binding"/>
    <property type="match status" value="1"/>
</dbReference>